<dbReference type="EMBL" id="BKCJ011021872">
    <property type="protein sequence ID" value="GFC68813.1"/>
    <property type="molecule type" value="Genomic_DNA"/>
</dbReference>
<name>A0A699QGL2_TANCI</name>
<gene>
    <name evidence="1" type="ORF">Tci_840783</name>
</gene>
<proteinExistence type="predicted"/>
<comment type="caution">
    <text evidence="1">The sequence shown here is derived from an EMBL/GenBank/DDBJ whole genome shotgun (WGS) entry which is preliminary data.</text>
</comment>
<evidence type="ECO:0000313" key="1">
    <source>
        <dbReference type="EMBL" id="GFC68813.1"/>
    </source>
</evidence>
<protein>
    <recommendedName>
        <fullName evidence="2">Zinc finger, CCHC-type</fullName>
    </recommendedName>
</protein>
<organism evidence="1">
    <name type="scientific">Tanacetum cinerariifolium</name>
    <name type="common">Dalmatian daisy</name>
    <name type="synonym">Chrysanthemum cinerariifolium</name>
    <dbReference type="NCBI Taxonomy" id="118510"/>
    <lineage>
        <taxon>Eukaryota</taxon>
        <taxon>Viridiplantae</taxon>
        <taxon>Streptophyta</taxon>
        <taxon>Embryophyta</taxon>
        <taxon>Tracheophyta</taxon>
        <taxon>Spermatophyta</taxon>
        <taxon>Magnoliopsida</taxon>
        <taxon>eudicotyledons</taxon>
        <taxon>Gunneridae</taxon>
        <taxon>Pentapetalae</taxon>
        <taxon>asterids</taxon>
        <taxon>campanulids</taxon>
        <taxon>Asterales</taxon>
        <taxon>Asteraceae</taxon>
        <taxon>Asteroideae</taxon>
        <taxon>Anthemideae</taxon>
        <taxon>Anthemidinae</taxon>
        <taxon>Tanacetum</taxon>
    </lineage>
</organism>
<sequence length="113" mass="13020">MTTTVVNNSLFMSLFEKQKLTGNNFMKWYRNLRIVLSTEDKLPFLEQSIPTLSVPPEGQVNPPDIITMHQAWVKAQKEIVGLMLMTMDPNIQKTLEHLGVYDMLNELKTLNVQ</sequence>
<reference evidence="1" key="1">
    <citation type="journal article" date="2019" name="Sci. Rep.">
        <title>Draft genome of Tanacetum cinerariifolium, the natural source of mosquito coil.</title>
        <authorList>
            <person name="Yamashiro T."/>
            <person name="Shiraishi A."/>
            <person name="Satake H."/>
            <person name="Nakayama K."/>
        </authorList>
    </citation>
    <scope>NUCLEOTIDE SEQUENCE</scope>
</reference>
<evidence type="ECO:0008006" key="2">
    <source>
        <dbReference type="Google" id="ProtNLM"/>
    </source>
</evidence>
<accession>A0A699QGL2</accession>
<dbReference type="AlphaFoldDB" id="A0A699QGL2"/>